<dbReference type="GO" id="GO:0016301">
    <property type="term" value="F:kinase activity"/>
    <property type="evidence" value="ECO:0007669"/>
    <property type="project" value="InterPro"/>
</dbReference>
<name>A0A5Q0LLW2_9ACTN</name>
<dbReference type="PROSITE" id="PS50146">
    <property type="entry name" value="DAGK"/>
    <property type="match status" value="1"/>
</dbReference>
<dbReference type="Proteomes" id="UP000326179">
    <property type="component" value="Chromosome"/>
</dbReference>
<dbReference type="InterPro" id="IPR017438">
    <property type="entry name" value="ATP-NAD_kinase_N"/>
</dbReference>
<feature type="domain" description="DAGKc" evidence="2">
    <location>
        <begin position="176"/>
        <end position="307"/>
    </location>
</feature>
<dbReference type="Gene3D" id="3.40.50.10330">
    <property type="entry name" value="Probable inorganic polyphosphate/atp-NAD kinase, domain 1"/>
    <property type="match status" value="1"/>
</dbReference>
<dbReference type="InterPro" id="IPR036938">
    <property type="entry name" value="PAP2/HPO_sf"/>
</dbReference>
<evidence type="ECO:0000259" key="2">
    <source>
        <dbReference type="PROSITE" id="PS50146"/>
    </source>
</evidence>
<dbReference type="SUPFAM" id="SSF111331">
    <property type="entry name" value="NAD kinase/diacylglycerol kinase-like"/>
    <property type="match status" value="1"/>
</dbReference>
<dbReference type="RefSeq" id="WP_153292420.1">
    <property type="nucleotide sequence ID" value="NZ_CP045643.1"/>
</dbReference>
<reference evidence="3 4" key="1">
    <citation type="submission" date="2019-10" db="EMBL/GenBank/DDBJ databases">
        <title>A novel species.</title>
        <authorList>
            <person name="Gao J."/>
        </authorList>
    </citation>
    <scope>NUCLEOTIDE SEQUENCE [LARGE SCALE GENOMIC DNA]</scope>
    <source>
        <strain evidence="3 4">QMT-28</strain>
    </source>
</reference>
<keyword evidence="1" id="KW-1133">Transmembrane helix</keyword>
<sequence length="481" mass="49800">MRRRRTARRTGAGTARLPNLESVLRAGPSGWRRTVAGGLLWGGAAAALGASGDRTARRAALRGIGTVAIASVVTRAVARPAVRRAQPLDAAGRIASAAAFAAAVLLEAPRYGLFVVPGAAALTAARLRSEVRRPGDVAVGMAIGAGAAALTARWWPVKPEAAAAAAPPRRPAPALPGGAGLHIVVNSSSGLSWSADSPDASDHLRTALPKADITVAQQGQDLAELLEAAARRAKEQGGALGACGGDGTINAATEIAARLGVPLAVFPGGTFNHFAVDLGNQSLDDVVGAVQAGEAVVADLGRARVPGGPEQVFLNTFSLGVYSELVGAREKLEERIGKWPALVVGLAGVLAQGSPVNVSVNGRPKRLWLLFAGNGIYHPAGFAPTYRTQLDDGLLDVRAVDAGTPLARTRLLLAVLTGTLHNSRVLTTAQVRSLRLEVLHGDPQFSYDGEVTRVAAGRLVLDKLTRAVTVYRPAEKDQWLR</sequence>
<keyword evidence="1" id="KW-0812">Transmembrane</keyword>
<dbReference type="InterPro" id="IPR016064">
    <property type="entry name" value="NAD/diacylglycerol_kinase_sf"/>
</dbReference>
<dbReference type="EMBL" id="CP045643">
    <property type="protein sequence ID" value="QFZ78242.1"/>
    <property type="molecule type" value="Genomic_DNA"/>
</dbReference>
<keyword evidence="1" id="KW-0472">Membrane</keyword>
<evidence type="ECO:0000313" key="3">
    <source>
        <dbReference type="EMBL" id="QFZ78242.1"/>
    </source>
</evidence>
<organism evidence="3 4">
    <name type="scientific">Streptomyces fagopyri</name>
    <dbReference type="NCBI Taxonomy" id="2662397"/>
    <lineage>
        <taxon>Bacteria</taxon>
        <taxon>Bacillati</taxon>
        <taxon>Actinomycetota</taxon>
        <taxon>Actinomycetes</taxon>
        <taxon>Kitasatosporales</taxon>
        <taxon>Streptomycetaceae</taxon>
        <taxon>Streptomyces</taxon>
    </lineage>
</organism>
<keyword evidence="4" id="KW-1185">Reference proteome</keyword>
<dbReference type="SUPFAM" id="SSF48317">
    <property type="entry name" value="Acid phosphatase/Vanadium-dependent haloperoxidase"/>
    <property type="match status" value="1"/>
</dbReference>
<accession>A0A5Q0LLW2</accession>
<dbReference type="Gene3D" id="2.60.200.40">
    <property type="match status" value="1"/>
</dbReference>
<dbReference type="AlphaFoldDB" id="A0A5Q0LLW2"/>
<dbReference type="KEGG" id="sfy:GFH48_37550"/>
<evidence type="ECO:0000256" key="1">
    <source>
        <dbReference type="SAM" id="Phobius"/>
    </source>
</evidence>
<gene>
    <name evidence="3" type="ORF">GFH48_37550</name>
</gene>
<feature type="transmembrane region" description="Helical" evidence="1">
    <location>
        <begin position="59"/>
        <end position="78"/>
    </location>
</feature>
<protein>
    <submittedName>
        <fullName evidence="3">Phosphoesterase</fullName>
    </submittedName>
</protein>
<dbReference type="InterPro" id="IPR001206">
    <property type="entry name" value="Diacylglycerol_kinase_cat_dom"/>
</dbReference>
<proteinExistence type="predicted"/>
<dbReference type="SMART" id="SM00046">
    <property type="entry name" value="DAGKc"/>
    <property type="match status" value="1"/>
</dbReference>
<dbReference type="Pfam" id="PF00781">
    <property type="entry name" value="DAGK_cat"/>
    <property type="match status" value="1"/>
</dbReference>
<evidence type="ECO:0000313" key="4">
    <source>
        <dbReference type="Proteomes" id="UP000326179"/>
    </source>
</evidence>